<dbReference type="GO" id="GO:0016740">
    <property type="term" value="F:transferase activity"/>
    <property type="evidence" value="ECO:0007669"/>
    <property type="project" value="UniProtKB-KW"/>
</dbReference>
<dbReference type="PANTHER" id="PTHR11012:SF30">
    <property type="entry name" value="PROTEIN KINASE-LIKE DOMAIN-CONTAINING"/>
    <property type="match status" value="1"/>
</dbReference>
<evidence type="ECO:0000313" key="2">
    <source>
        <dbReference type="EMBL" id="NEN79835.1"/>
    </source>
</evidence>
<dbReference type="Proteomes" id="UP000468687">
    <property type="component" value="Unassembled WGS sequence"/>
</dbReference>
<evidence type="ECO:0000259" key="1">
    <source>
        <dbReference type="SMART" id="SM00587"/>
    </source>
</evidence>
<dbReference type="InterPro" id="IPR015897">
    <property type="entry name" value="CHK_kinase-like"/>
</dbReference>
<name>A0A6P0HQP5_9ACTN</name>
<dbReference type="InterPro" id="IPR004119">
    <property type="entry name" value="EcKL"/>
</dbReference>
<keyword evidence="2" id="KW-0808">Transferase</keyword>
<sequence>MVMSTHPTEVPPVLDSVADLDAAWVETVLRAGGHPDAQVAAITHEPVGAGNVSDTVRVAISYAAGHADGGPDALVVKFRPSAPGAHAHALGSGAYHREIGGYRAVGASGACRIPRTYFVGGDETTINLVMEDLTTAAVPGNQVAGCSSVEAEAVVTQFARLHSAFPLDDATAPDWLIRLPAVCDYWSDATTRGAELSLARFADSLPAEDLAIVAAAPGVVRPWHLKSQSRLTLTHGDPRVDNVLFETLPDGRPGAVLIDWQVTGLRNPMYDVGYFLSGSVDVAQRRADEHRLLRHYVDVFAERGGSYDLEEATADYQLQLLSGLFITLAAVAVLPDNEVVNRLILALLERNCAAARDWHSIEAMRNVSGVLAPA</sequence>
<dbReference type="Gene3D" id="3.90.1200.10">
    <property type="match status" value="1"/>
</dbReference>
<dbReference type="SMART" id="SM00587">
    <property type="entry name" value="CHK"/>
    <property type="match status" value="1"/>
</dbReference>
<feature type="domain" description="CHK kinase-like" evidence="1">
    <location>
        <begin position="128"/>
        <end position="306"/>
    </location>
</feature>
<keyword evidence="3" id="KW-1185">Reference proteome</keyword>
<dbReference type="SUPFAM" id="SSF56112">
    <property type="entry name" value="Protein kinase-like (PK-like)"/>
    <property type="match status" value="1"/>
</dbReference>
<comment type="caution">
    <text evidence="2">The sequence shown here is derived from an EMBL/GenBank/DDBJ whole genome shotgun (WGS) entry which is preliminary data.</text>
</comment>
<accession>A0A6P0HQP5</accession>
<dbReference type="InterPro" id="IPR011009">
    <property type="entry name" value="Kinase-like_dom_sf"/>
</dbReference>
<protein>
    <submittedName>
        <fullName evidence="2">Phosphotransferase</fullName>
    </submittedName>
</protein>
<evidence type="ECO:0000313" key="3">
    <source>
        <dbReference type="Proteomes" id="UP000468687"/>
    </source>
</evidence>
<proteinExistence type="predicted"/>
<dbReference type="EMBL" id="JAAGXA010000012">
    <property type="protein sequence ID" value="NEN79835.1"/>
    <property type="molecule type" value="Genomic_DNA"/>
</dbReference>
<dbReference type="PANTHER" id="PTHR11012">
    <property type="entry name" value="PROTEIN KINASE-LIKE DOMAIN-CONTAINING"/>
    <property type="match status" value="1"/>
</dbReference>
<gene>
    <name evidence="2" type="ORF">G3T38_16320</name>
</gene>
<dbReference type="Pfam" id="PF02958">
    <property type="entry name" value="EcKL"/>
    <property type="match status" value="1"/>
</dbReference>
<dbReference type="AlphaFoldDB" id="A0A6P0HQP5"/>
<organism evidence="2 3">
    <name type="scientific">Nocardioides zeae</name>
    <dbReference type="NCBI Taxonomy" id="1457234"/>
    <lineage>
        <taxon>Bacteria</taxon>
        <taxon>Bacillati</taxon>
        <taxon>Actinomycetota</taxon>
        <taxon>Actinomycetes</taxon>
        <taxon>Propionibacteriales</taxon>
        <taxon>Nocardioidaceae</taxon>
        <taxon>Nocardioides</taxon>
    </lineage>
</organism>
<reference evidence="2 3" key="1">
    <citation type="journal article" date="2014" name="Int. J. Syst. Evol. Microbiol.">
        <title>Nocardioides zeae sp. nov., isolated from the stem of Zea mays.</title>
        <authorList>
            <person name="Glaeser S.P."/>
            <person name="McInroy J.A."/>
            <person name="Busse H.J."/>
            <person name="Kampfer P."/>
        </authorList>
    </citation>
    <scope>NUCLEOTIDE SEQUENCE [LARGE SCALE GENOMIC DNA]</scope>
    <source>
        <strain evidence="2 3">JCM 30728</strain>
    </source>
</reference>